<reference evidence="2" key="1">
    <citation type="submission" date="2018-02" db="EMBL/GenBank/DDBJ databases">
        <title>Rhizophora mucronata_Transcriptome.</title>
        <authorList>
            <person name="Meera S.P."/>
            <person name="Sreeshan A."/>
            <person name="Augustine A."/>
        </authorList>
    </citation>
    <scope>NUCLEOTIDE SEQUENCE</scope>
    <source>
        <tissue evidence="2">Leaf</tissue>
    </source>
</reference>
<keyword evidence="1" id="KW-0732">Signal</keyword>
<feature type="chain" id="PRO_5015103190" evidence="1">
    <location>
        <begin position="25"/>
        <end position="85"/>
    </location>
</feature>
<dbReference type="AlphaFoldDB" id="A0A2P2IPA5"/>
<name>A0A2P2IPA5_RHIMU</name>
<evidence type="ECO:0000256" key="1">
    <source>
        <dbReference type="SAM" id="SignalP"/>
    </source>
</evidence>
<dbReference type="EMBL" id="GGEC01002585">
    <property type="protein sequence ID" value="MBW83068.1"/>
    <property type="molecule type" value="Transcribed_RNA"/>
</dbReference>
<organism evidence="2">
    <name type="scientific">Rhizophora mucronata</name>
    <name type="common">Asiatic mangrove</name>
    <dbReference type="NCBI Taxonomy" id="61149"/>
    <lineage>
        <taxon>Eukaryota</taxon>
        <taxon>Viridiplantae</taxon>
        <taxon>Streptophyta</taxon>
        <taxon>Embryophyta</taxon>
        <taxon>Tracheophyta</taxon>
        <taxon>Spermatophyta</taxon>
        <taxon>Magnoliopsida</taxon>
        <taxon>eudicotyledons</taxon>
        <taxon>Gunneridae</taxon>
        <taxon>Pentapetalae</taxon>
        <taxon>rosids</taxon>
        <taxon>fabids</taxon>
        <taxon>Malpighiales</taxon>
        <taxon>Rhizophoraceae</taxon>
        <taxon>Rhizophora</taxon>
    </lineage>
</organism>
<accession>A0A2P2IPA5</accession>
<evidence type="ECO:0000313" key="2">
    <source>
        <dbReference type="EMBL" id="MBW83068.1"/>
    </source>
</evidence>
<proteinExistence type="predicted"/>
<sequence length="85" mass="9497">MSACFDLAVIGTLLKAWLSSSTIANRSFCCDFMRFCCAQQGLNLGFLAVSMRLRPKRTSSGVKCFGCFHIKRFNGLFLFLRGDLT</sequence>
<feature type="signal peptide" evidence="1">
    <location>
        <begin position="1"/>
        <end position="24"/>
    </location>
</feature>
<protein>
    <submittedName>
        <fullName evidence="2">Uncharacterized protein MANES_14G101800</fullName>
    </submittedName>
</protein>